<accession>A0AAJ2H567</accession>
<comment type="caution">
    <text evidence="1">The sequence shown here is derived from an EMBL/GenBank/DDBJ whole genome shotgun (WGS) entry which is preliminary data.</text>
</comment>
<evidence type="ECO:0000313" key="2">
    <source>
        <dbReference type="Proteomes" id="UP001268610"/>
    </source>
</evidence>
<dbReference type="EMBL" id="JAVLSF010001273">
    <property type="protein sequence ID" value="MDR9778838.1"/>
    <property type="molecule type" value="Genomic_DNA"/>
</dbReference>
<dbReference type="Proteomes" id="UP001268610">
    <property type="component" value="Unassembled WGS sequence"/>
</dbReference>
<name>A0AAJ2H567_9HYPH</name>
<reference evidence="1" key="1">
    <citation type="submission" date="2023-04" db="EMBL/GenBank/DDBJ databases">
        <title>Genomic characterization of faba bean (Vicia faba) microsymbionts in Mexican soils.</title>
        <authorList>
            <person name="Rivera Orduna F.N."/>
            <person name="Guevara-Luna J."/>
            <person name="Yan J."/>
            <person name="Arroyo-Herrera I."/>
            <person name="Li Y."/>
            <person name="Vasquez-Murrieta M.S."/>
            <person name="Wang E.T."/>
        </authorList>
    </citation>
    <scope>NUCLEOTIDE SEQUENCE</scope>
    <source>
        <strain evidence="1">CH26</strain>
    </source>
</reference>
<dbReference type="RefSeq" id="WP_310866807.1">
    <property type="nucleotide sequence ID" value="NZ_JAVLSF010001273.1"/>
</dbReference>
<evidence type="ECO:0000313" key="1">
    <source>
        <dbReference type="EMBL" id="MDR9778838.1"/>
    </source>
</evidence>
<sequence length="65" mass="7205">MNHQRHDIKVQQPILRAESLMPLTTKVLILAMLPVMVSCSTHSYQKASTAQGAKVMLERSAKQAS</sequence>
<proteinExistence type="predicted"/>
<feature type="non-terminal residue" evidence="1">
    <location>
        <position position="65"/>
    </location>
</feature>
<organism evidence="1 2">
    <name type="scientific">Rhizobium hidalgonense</name>
    <dbReference type="NCBI Taxonomy" id="1538159"/>
    <lineage>
        <taxon>Bacteria</taxon>
        <taxon>Pseudomonadati</taxon>
        <taxon>Pseudomonadota</taxon>
        <taxon>Alphaproteobacteria</taxon>
        <taxon>Hyphomicrobiales</taxon>
        <taxon>Rhizobiaceae</taxon>
        <taxon>Rhizobium/Agrobacterium group</taxon>
        <taxon>Rhizobium</taxon>
    </lineage>
</organism>
<gene>
    <name evidence="1" type="ORF">RJJ65_40540</name>
</gene>
<protein>
    <submittedName>
        <fullName evidence="1">Uncharacterized protein</fullName>
    </submittedName>
</protein>
<dbReference type="AlphaFoldDB" id="A0AAJ2H567"/>